<evidence type="ECO:0000256" key="17">
    <source>
        <dbReference type="SAM" id="MobiDB-lite"/>
    </source>
</evidence>
<comment type="catalytic activity">
    <reaction evidence="9">
        <text>9-hexadecanoyloxy-octadecanoate + H2O = 9-hydroxy-octadecanoate + hexadecanoate + H(+)</text>
        <dbReference type="Rhea" id="RHEA:52052"/>
        <dbReference type="ChEBI" id="CHEBI:7896"/>
        <dbReference type="ChEBI" id="CHEBI:15377"/>
        <dbReference type="ChEBI" id="CHEBI:15378"/>
        <dbReference type="ChEBI" id="CHEBI:83670"/>
        <dbReference type="ChEBI" id="CHEBI:136286"/>
    </reaction>
    <physiologicalReaction direction="left-to-right" evidence="9">
        <dbReference type="Rhea" id="RHEA:52053"/>
    </physiologicalReaction>
</comment>
<reference evidence="19 20" key="1">
    <citation type="journal article" date="2019" name="Sci. Data">
        <title>Hybrid genome assembly and annotation of Danionella translucida.</title>
        <authorList>
            <person name="Kadobianskyi M."/>
            <person name="Schulze L."/>
            <person name="Schuelke M."/>
            <person name="Judkewitz B."/>
        </authorList>
    </citation>
    <scope>NUCLEOTIDE SEQUENCE [LARGE SCALE GENOMIC DNA]</scope>
    <source>
        <strain evidence="19 20">Bolton</strain>
    </source>
</reference>
<dbReference type="GO" id="GO:0016020">
    <property type="term" value="C:membrane"/>
    <property type="evidence" value="ECO:0007669"/>
    <property type="project" value="InterPro"/>
</dbReference>
<evidence type="ECO:0000256" key="15">
    <source>
        <dbReference type="ARBA" id="ARBA00049322"/>
    </source>
</evidence>
<evidence type="ECO:0000256" key="16">
    <source>
        <dbReference type="ARBA" id="ARBA00049428"/>
    </source>
</evidence>
<dbReference type="PANTHER" id="PTHR10989">
    <property type="entry name" value="ANDROGEN-INDUCED PROTEIN 1-RELATED"/>
    <property type="match status" value="1"/>
</dbReference>
<evidence type="ECO:0000256" key="2">
    <source>
        <dbReference type="ARBA" id="ARBA00004127"/>
    </source>
</evidence>
<feature type="transmembrane region" description="Helical" evidence="18">
    <location>
        <begin position="141"/>
        <end position="161"/>
    </location>
</feature>
<evidence type="ECO:0000256" key="4">
    <source>
        <dbReference type="ARBA" id="ARBA00022692"/>
    </source>
</evidence>
<dbReference type="OrthoDB" id="1898221at2759"/>
<evidence type="ECO:0000256" key="9">
    <source>
        <dbReference type="ARBA" id="ARBA00047863"/>
    </source>
</evidence>
<evidence type="ECO:0000256" key="14">
    <source>
        <dbReference type="ARBA" id="ARBA00049296"/>
    </source>
</evidence>
<evidence type="ECO:0000256" key="1">
    <source>
        <dbReference type="ARBA" id="ARBA00000923"/>
    </source>
</evidence>
<feature type="transmembrane region" description="Helical" evidence="18">
    <location>
        <begin position="251"/>
        <end position="274"/>
    </location>
</feature>
<feature type="region of interest" description="Disordered" evidence="17">
    <location>
        <begin position="317"/>
        <end position="337"/>
    </location>
</feature>
<comment type="caution">
    <text evidence="19">The sequence shown here is derived from an EMBL/GenBank/DDBJ whole genome shotgun (WGS) entry which is preliminary data.</text>
</comment>
<dbReference type="AlphaFoldDB" id="A0A553R7I3"/>
<dbReference type="Pfam" id="PF04750">
    <property type="entry name" value="Far-17a_AIG1"/>
    <property type="match status" value="1"/>
</dbReference>
<comment type="catalytic activity">
    <reaction evidence="1">
        <text>9-(9Z-hexadecenoyloxy)-octadecanoate + H2O = (9Z)-hexadecenoate + 9-hydroxy-octadecanoate + H(+)</text>
        <dbReference type="Rhea" id="RHEA:52068"/>
        <dbReference type="ChEBI" id="CHEBI:15377"/>
        <dbReference type="ChEBI" id="CHEBI:15378"/>
        <dbReference type="ChEBI" id="CHEBI:32372"/>
        <dbReference type="ChEBI" id="CHEBI:136286"/>
        <dbReference type="ChEBI" id="CHEBI:136309"/>
    </reaction>
    <physiologicalReaction direction="left-to-right" evidence="1">
        <dbReference type="Rhea" id="RHEA:52069"/>
    </physiologicalReaction>
</comment>
<accession>A0A553R7I3</accession>
<keyword evidence="4 18" id="KW-0812">Transmembrane</keyword>
<feature type="transmembrane region" description="Helical" evidence="18">
    <location>
        <begin position="61"/>
        <end position="80"/>
    </location>
</feature>
<comment type="catalytic activity">
    <reaction evidence="15">
        <text>13-(9Z-hexadecenoyloxy)-octadecanoate + H2O = 13-hydroxy-octadecanoate + (9Z)-hexadecenoate + H(+)</text>
        <dbReference type="Rhea" id="RHEA:52076"/>
        <dbReference type="ChEBI" id="CHEBI:15377"/>
        <dbReference type="ChEBI" id="CHEBI:15378"/>
        <dbReference type="ChEBI" id="CHEBI:32372"/>
        <dbReference type="ChEBI" id="CHEBI:136304"/>
        <dbReference type="ChEBI" id="CHEBI:136315"/>
    </reaction>
    <physiologicalReaction direction="left-to-right" evidence="15">
        <dbReference type="Rhea" id="RHEA:52077"/>
    </physiologicalReaction>
</comment>
<name>A0A553R7I3_9TELE</name>
<evidence type="ECO:0000256" key="12">
    <source>
        <dbReference type="ARBA" id="ARBA00048800"/>
    </source>
</evidence>
<organism evidence="19 20">
    <name type="scientific">Danionella cerebrum</name>
    <dbReference type="NCBI Taxonomy" id="2873325"/>
    <lineage>
        <taxon>Eukaryota</taxon>
        <taxon>Metazoa</taxon>
        <taxon>Chordata</taxon>
        <taxon>Craniata</taxon>
        <taxon>Vertebrata</taxon>
        <taxon>Euteleostomi</taxon>
        <taxon>Actinopterygii</taxon>
        <taxon>Neopterygii</taxon>
        <taxon>Teleostei</taxon>
        <taxon>Ostariophysi</taxon>
        <taxon>Cypriniformes</taxon>
        <taxon>Danionidae</taxon>
        <taxon>Danioninae</taxon>
        <taxon>Danionella</taxon>
    </lineage>
</organism>
<proteinExistence type="inferred from homology"/>
<comment type="catalytic activity">
    <reaction evidence="8">
        <text>13-octadecanoyloxy-octadecanoate + H2O = 13-hydroxy-octadecanoate + octadecanoate + H(+)</text>
        <dbReference type="Rhea" id="RHEA:52084"/>
        <dbReference type="ChEBI" id="CHEBI:15377"/>
        <dbReference type="ChEBI" id="CHEBI:15378"/>
        <dbReference type="ChEBI" id="CHEBI:25629"/>
        <dbReference type="ChEBI" id="CHEBI:136304"/>
        <dbReference type="ChEBI" id="CHEBI:136335"/>
    </reaction>
    <physiologicalReaction direction="left-to-right" evidence="8">
        <dbReference type="Rhea" id="RHEA:52085"/>
    </physiologicalReaction>
</comment>
<evidence type="ECO:0000256" key="7">
    <source>
        <dbReference type="ARBA" id="ARBA00047368"/>
    </source>
</evidence>
<evidence type="ECO:0000256" key="6">
    <source>
        <dbReference type="ARBA" id="ARBA00023136"/>
    </source>
</evidence>
<evidence type="ECO:0000256" key="3">
    <source>
        <dbReference type="ARBA" id="ARBA00009300"/>
    </source>
</evidence>
<keyword evidence="20" id="KW-1185">Reference proteome</keyword>
<sequence>MRNSRSKHGAAQEVYACSYSNKRSHFRSARPSSRLPRAAASFSPPEIPHTGRKMALIPSQILRVAILLSYFSILCNYKAIDMPAHQTYGGSWKFLTFIDLVIQTVLFGVCVLTDLSSLLTKGSASMEQERQLRKLIGLRDWMMAVLAFPVGVFVVTMFWTLYLYDRDLIYPRLLDNFVPQWLNHGMHTTVLPFIIIEMRTTHHRYPSRTCGLLAVCMFAVGYVIWMCWVHSVTGVWVYPLLEHITPMARTLFFIALMILISLYYILGETLNNYIWESSKSKFRRIELYRKIPLGFLKHPHTRLHLLASQTGAVHRGCRDASGRWEPSREQSESSRRRKIHFLPPA</sequence>
<evidence type="ECO:0000313" key="20">
    <source>
        <dbReference type="Proteomes" id="UP000316079"/>
    </source>
</evidence>
<evidence type="ECO:0000256" key="10">
    <source>
        <dbReference type="ARBA" id="ARBA00048680"/>
    </source>
</evidence>
<feature type="compositionally biased region" description="Basic and acidic residues" evidence="17">
    <location>
        <begin position="317"/>
        <end position="334"/>
    </location>
</feature>
<dbReference type="InterPro" id="IPR006838">
    <property type="entry name" value="ADTRP_AIG1"/>
</dbReference>
<evidence type="ECO:0000256" key="13">
    <source>
        <dbReference type="ARBA" id="ARBA00049221"/>
    </source>
</evidence>
<feature type="transmembrane region" description="Helical" evidence="18">
    <location>
        <begin position="181"/>
        <end position="198"/>
    </location>
</feature>
<evidence type="ECO:0000256" key="5">
    <source>
        <dbReference type="ARBA" id="ARBA00022989"/>
    </source>
</evidence>
<comment type="subcellular location">
    <subcellularLocation>
        <location evidence="2">Endomembrane system</location>
        <topology evidence="2">Multi-pass membrane protein</topology>
    </subcellularLocation>
</comment>
<gene>
    <name evidence="19" type="ORF">DNTS_028491</name>
</gene>
<dbReference type="Proteomes" id="UP000316079">
    <property type="component" value="Unassembled WGS sequence"/>
</dbReference>
<comment type="similarity">
    <text evidence="3">Belongs to the AIG1 family.</text>
</comment>
<evidence type="ECO:0000256" key="18">
    <source>
        <dbReference type="SAM" id="Phobius"/>
    </source>
</evidence>
<comment type="catalytic activity">
    <reaction evidence="14">
        <text>13-(9Z-octadecenoyloxy)-octadecanoate + H2O = 13-hydroxy-octadecanoate + (9Z)-octadecenoate + H(+)</text>
        <dbReference type="Rhea" id="RHEA:52064"/>
        <dbReference type="ChEBI" id="CHEBI:15377"/>
        <dbReference type="ChEBI" id="CHEBI:15378"/>
        <dbReference type="ChEBI" id="CHEBI:30823"/>
        <dbReference type="ChEBI" id="CHEBI:136303"/>
        <dbReference type="ChEBI" id="CHEBI:136304"/>
    </reaction>
    <physiologicalReaction direction="left-to-right" evidence="14">
        <dbReference type="Rhea" id="RHEA:52065"/>
    </physiologicalReaction>
</comment>
<comment type="catalytic activity">
    <reaction evidence="10">
        <text>12-octadecanoyloxy-octadecanoate + H2O = 12-hydroxyoctadecanoate + octadecanoate + H(+)</text>
        <dbReference type="Rhea" id="RHEA:52080"/>
        <dbReference type="ChEBI" id="CHEBI:15377"/>
        <dbReference type="ChEBI" id="CHEBI:15378"/>
        <dbReference type="ChEBI" id="CHEBI:25629"/>
        <dbReference type="ChEBI" id="CHEBI:84201"/>
        <dbReference type="ChEBI" id="CHEBI:136330"/>
    </reaction>
    <physiologicalReaction direction="left-to-right" evidence="10">
        <dbReference type="Rhea" id="RHEA:52081"/>
    </physiologicalReaction>
</comment>
<comment type="catalytic activity">
    <reaction evidence="7">
        <text>12-hexadecanoyloxy-octadecanoate + H2O = 12-hydroxyoctadecanoate + hexadecanoate + H(+)</text>
        <dbReference type="Rhea" id="RHEA:52056"/>
        <dbReference type="ChEBI" id="CHEBI:7896"/>
        <dbReference type="ChEBI" id="CHEBI:15377"/>
        <dbReference type="ChEBI" id="CHEBI:15378"/>
        <dbReference type="ChEBI" id="CHEBI:83677"/>
        <dbReference type="ChEBI" id="CHEBI:84201"/>
    </reaction>
    <physiologicalReaction direction="left-to-right" evidence="7">
        <dbReference type="Rhea" id="RHEA:52057"/>
    </physiologicalReaction>
</comment>
<comment type="catalytic activity">
    <reaction evidence="12">
        <text>9-(9Z-octadecenoyloxy)-octadecanoate + H2O = 9-hydroxy-octadecanoate + (9Z)-octadecenoate + H(+)</text>
        <dbReference type="Rhea" id="RHEA:52048"/>
        <dbReference type="ChEBI" id="CHEBI:15377"/>
        <dbReference type="ChEBI" id="CHEBI:15378"/>
        <dbReference type="ChEBI" id="CHEBI:30823"/>
        <dbReference type="ChEBI" id="CHEBI:136282"/>
        <dbReference type="ChEBI" id="CHEBI:136286"/>
    </reaction>
    <physiologicalReaction direction="left-to-right" evidence="12">
        <dbReference type="Rhea" id="RHEA:52049"/>
    </physiologicalReaction>
</comment>
<dbReference type="EMBL" id="SRMA01025189">
    <property type="protein sequence ID" value="TRY98140.1"/>
    <property type="molecule type" value="Genomic_DNA"/>
</dbReference>
<protein>
    <submittedName>
        <fullName evidence="19">Uncharacterized protein</fullName>
    </submittedName>
</protein>
<feature type="transmembrane region" description="Helical" evidence="18">
    <location>
        <begin position="100"/>
        <end position="120"/>
    </location>
</feature>
<comment type="catalytic activity">
    <reaction evidence="13">
        <text>9-octadecanoyloxy-octadecanoate + H2O = 9-hydroxy-octadecanoate + octadecanoate + H(+)</text>
        <dbReference type="Rhea" id="RHEA:52096"/>
        <dbReference type="ChEBI" id="CHEBI:15377"/>
        <dbReference type="ChEBI" id="CHEBI:15378"/>
        <dbReference type="ChEBI" id="CHEBI:25629"/>
        <dbReference type="ChEBI" id="CHEBI:136286"/>
        <dbReference type="ChEBI" id="CHEBI:136373"/>
    </reaction>
    <physiologicalReaction direction="left-to-right" evidence="13">
        <dbReference type="Rhea" id="RHEA:52097"/>
    </physiologicalReaction>
</comment>
<dbReference type="PANTHER" id="PTHR10989:SF11">
    <property type="entry name" value="ANDROGEN-INDUCED GENE 1 PROTEIN"/>
    <property type="match status" value="1"/>
</dbReference>
<evidence type="ECO:0000256" key="11">
    <source>
        <dbReference type="ARBA" id="ARBA00048701"/>
    </source>
</evidence>
<comment type="catalytic activity">
    <reaction evidence="11">
        <text>12-(9Z-octadecenoyloxy)-octadecanoate + H2O = 12-hydroxyoctadecanoate + (9Z)-octadecenoate + H(+)</text>
        <dbReference type="Rhea" id="RHEA:52060"/>
        <dbReference type="ChEBI" id="CHEBI:15377"/>
        <dbReference type="ChEBI" id="CHEBI:15378"/>
        <dbReference type="ChEBI" id="CHEBI:30823"/>
        <dbReference type="ChEBI" id="CHEBI:84201"/>
        <dbReference type="ChEBI" id="CHEBI:136302"/>
    </reaction>
    <physiologicalReaction direction="left-to-right" evidence="11">
        <dbReference type="Rhea" id="RHEA:52061"/>
    </physiologicalReaction>
</comment>
<dbReference type="GO" id="GO:0012505">
    <property type="term" value="C:endomembrane system"/>
    <property type="evidence" value="ECO:0007669"/>
    <property type="project" value="UniProtKB-SubCell"/>
</dbReference>
<keyword evidence="5 18" id="KW-1133">Transmembrane helix</keyword>
<comment type="catalytic activity">
    <reaction evidence="16">
        <text>12-(9Z-hexadecenoyloxy)-octadecanoate + H2O = 12-hydroxyoctadecanoate + (9Z)-hexadecenoate + H(+)</text>
        <dbReference type="Rhea" id="RHEA:52072"/>
        <dbReference type="ChEBI" id="CHEBI:15377"/>
        <dbReference type="ChEBI" id="CHEBI:15378"/>
        <dbReference type="ChEBI" id="CHEBI:32372"/>
        <dbReference type="ChEBI" id="CHEBI:84201"/>
        <dbReference type="ChEBI" id="CHEBI:136312"/>
    </reaction>
    <physiologicalReaction direction="left-to-right" evidence="16">
        <dbReference type="Rhea" id="RHEA:52073"/>
    </physiologicalReaction>
</comment>
<evidence type="ECO:0000313" key="19">
    <source>
        <dbReference type="EMBL" id="TRY98140.1"/>
    </source>
</evidence>
<keyword evidence="6 18" id="KW-0472">Membrane</keyword>
<feature type="transmembrane region" description="Helical" evidence="18">
    <location>
        <begin position="210"/>
        <end position="231"/>
    </location>
</feature>
<evidence type="ECO:0000256" key="8">
    <source>
        <dbReference type="ARBA" id="ARBA00047427"/>
    </source>
</evidence>